<evidence type="ECO:0000313" key="1">
    <source>
        <dbReference type="EMBL" id="KAH3840388.1"/>
    </source>
</evidence>
<proteinExistence type="predicted"/>
<organism evidence="1 2">
    <name type="scientific">Dreissena polymorpha</name>
    <name type="common">Zebra mussel</name>
    <name type="synonym">Mytilus polymorpha</name>
    <dbReference type="NCBI Taxonomy" id="45954"/>
    <lineage>
        <taxon>Eukaryota</taxon>
        <taxon>Metazoa</taxon>
        <taxon>Spiralia</taxon>
        <taxon>Lophotrochozoa</taxon>
        <taxon>Mollusca</taxon>
        <taxon>Bivalvia</taxon>
        <taxon>Autobranchia</taxon>
        <taxon>Heteroconchia</taxon>
        <taxon>Euheterodonta</taxon>
        <taxon>Imparidentia</taxon>
        <taxon>Neoheterodontei</taxon>
        <taxon>Myida</taxon>
        <taxon>Dreissenoidea</taxon>
        <taxon>Dreissenidae</taxon>
        <taxon>Dreissena</taxon>
    </lineage>
</organism>
<protein>
    <submittedName>
        <fullName evidence="1">Uncharacterized protein</fullName>
    </submittedName>
</protein>
<evidence type="ECO:0000313" key="2">
    <source>
        <dbReference type="Proteomes" id="UP000828390"/>
    </source>
</evidence>
<reference evidence="1" key="1">
    <citation type="journal article" date="2019" name="bioRxiv">
        <title>The Genome of the Zebra Mussel, Dreissena polymorpha: A Resource for Invasive Species Research.</title>
        <authorList>
            <person name="McCartney M.A."/>
            <person name="Auch B."/>
            <person name="Kono T."/>
            <person name="Mallez S."/>
            <person name="Zhang Y."/>
            <person name="Obille A."/>
            <person name="Becker A."/>
            <person name="Abrahante J.E."/>
            <person name="Garbe J."/>
            <person name="Badalamenti J.P."/>
            <person name="Herman A."/>
            <person name="Mangelson H."/>
            <person name="Liachko I."/>
            <person name="Sullivan S."/>
            <person name="Sone E.D."/>
            <person name="Koren S."/>
            <person name="Silverstein K.A.T."/>
            <person name="Beckman K.B."/>
            <person name="Gohl D.M."/>
        </authorList>
    </citation>
    <scope>NUCLEOTIDE SEQUENCE</scope>
    <source>
        <strain evidence="1">Duluth1</strain>
        <tissue evidence="1">Whole animal</tissue>
    </source>
</reference>
<comment type="caution">
    <text evidence="1">The sequence shown here is derived from an EMBL/GenBank/DDBJ whole genome shotgun (WGS) entry which is preliminary data.</text>
</comment>
<keyword evidence="2" id="KW-1185">Reference proteome</keyword>
<dbReference type="AlphaFoldDB" id="A0A9D4QRE2"/>
<accession>A0A9D4QRE2</accession>
<gene>
    <name evidence="1" type="ORF">DPMN_113836</name>
</gene>
<dbReference type="Proteomes" id="UP000828390">
    <property type="component" value="Unassembled WGS sequence"/>
</dbReference>
<reference evidence="1" key="2">
    <citation type="submission" date="2020-11" db="EMBL/GenBank/DDBJ databases">
        <authorList>
            <person name="McCartney M.A."/>
            <person name="Auch B."/>
            <person name="Kono T."/>
            <person name="Mallez S."/>
            <person name="Becker A."/>
            <person name="Gohl D.M."/>
            <person name="Silverstein K.A.T."/>
            <person name="Koren S."/>
            <person name="Bechman K.B."/>
            <person name="Herman A."/>
            <person name="Abrahante J.E."/>
            <person name="Garbe J."/>
        </authorList>
    </citation>
    <scope>NUCLEOTIDE SEQUENCE</scope>
    <source>
        <strain evidence="1">Duluth1</strain>
        <tissue evidence="1">Whole animal</tissue>
    </source>
</reference>
<dbReference type="EMBL" id="JAIWYP010000004">
    <property type="protein sequence ID" value="KAH3840388.1"/>
    <property type="molecule type" value="Genomic_DNA"/>
</dbReference>
<sequence>MDFEMASVAYMLRVEYSLPSFEMLPDKRSNRHPAAVDSMKKMAANSFSKSTILFILLKRRVDELRNEIWVWSIIAADGSYPLEIEFDYPLNYSNSQRSAGTIPTTTCSTSQSVTNPPYYNSIASTQASPTTVVVAPHGTQNMSQRTSSPETSGFCERYRIVVVRSFSEIGTVSTQNVIEYQNNLDYDTVDDFVCIAVIR</sequence>
<name>A0A9D4QRE2_DREPO</name>